<comment type="caution">
    <text evidence="2">The sequence shown here is derived from an EMBL/GenBank/DDBJ whole genome shotgun (WGS) entry which is preliminary data.</text>
</comment>
<dbReference type="EMBL" id="LMWY01000044">
    <property type="protein sequence ID" value="KUN96171.1"/>
    <property type="molecule type" value="Genomic_DNA"/>
</dbReference>
<feature type="region of interest" description="Disordered" evidence="1">
    <location>
        <begin position="123"/>
        <end position="143"/>
    </location>
</feature>
<evidence type="ECO:0000313" key="3">
    <source>
        <dbReference type="Proteomes" id="UP000053429"/>
    </source>
</evidence>
<evidence type="ECO:0000256" key="1">
    <source>
        <dbReference type="SAM" id="MobiDB-lite"/>
    </source>
</evidence>
<dbReference type="Proteomes" id="UP000053429">
    <property type="component" value="Unassembled WGS sequence"/>
</dbReference>
<name>A0A101TPN3_9ACTN</name>
<protein>
    <submittedName>
        <fullName evidence="2">Uncharacterized protein</fullName>
    </submittedName>
</protein>
<dbReference type="AlphaFoldDB" id="A0A101TPN3"/>
<gene>
    <name evidence="2" type="ORF">AQJ67_33560</name>
</gene>
<sequence>MWDQTARLWMRTTETPTLFELSAPYSATWPTSGSMRNGTCSAHPTSGPRTSASAFSSSRGLLPTPTTSEWNGPGAPDGNRNDTLRARIRQLPTPRARDSKGVGYEDGLPAVVQLLKTPTAQLAVNGGSQHPEKRKRGGHGPTLADEVEHLLPTPTVADSRGTRTRRLDGTPYGQGNGETLTDAARLLPTPRASDTGTPGRRASEGFRPPLSEVVLPMFPTPRASDGTKASPNQKYGDGTPTLANAAASIGAPTAPPSSGGKRSRADRHPGQLTIEAA</sequence>
<evidence type="ECO:0000313" key="2">
    <source>
        <dbReference type="EMBL" id="KUN96171.1"/>
    </source>
</evidence>
<accession>A0A101TPN3</accession>
<feature type="region of interest" description="Disordered" evidence="1">
    <location>
        <begin position="155"/>
        <end position="277"/>
    </location>
</feature>
<keyword evidence="3" id="KW-1185">Reference proteome</keyword>
<feature type="compositionally biased region" description="Polar residues" evidence="1">
    <location>
        <begin position="36"/>
        <end position="70"/>
    </location>
</feature>
<proteinExistence type="predicted"/>
<reference evidence="2 3" key="1">
    <citation type="submission" date="2015-10" db="EMBL/GenBank/DDBJ databases">
        <title>Draft genome sequence of Streptomyces caeruleatus NRRL B-24802, type strain for the species Streptomyces caeruleatus.</title>
        <authorList>
            <person name="Ruckert C."/>
            <person name="Winkler A."/>
            <person name="Kalinowski J."/>
            <person name="Kampfer P."/>
            <person name="Glaeser S."/>
        </authorList>
    </citation>
    <scope>NUCLEOTIDE SEQUENCE [LARGE SCALE GENOMIC DNA]</scope>
    <source>
        <strain evidence="2 3">NRRL B-24802</strain>
    </source>
</reference>
<feature type="region of interest" description="Disordered" evidence="1">
    <location>
        <begin position="36"/>
        <end position="82"/>
    </location>
</feature>
<organism evidence="2 3">
    <name type="scientific">Streptomyces caeruleatus</name>
    <dbReference type="NCBI Taxonomy" id="661399"/>
    <lineage>
        <taxon>Bacteria</taxon>
        <taxon>Bacillati</taxon>
        <taxon>Actinomycetota</taxon>
        <taxon>Actinomycetes</taxon>
        <taxon>Kitasatosporales</taxon>
        <taxon>Streptomycetaceae</taxon>
        <taxon>Streptomyces</taxon>
    </lineage>
</organism>
<dbReference type="STRING" id="661399.AQJ67_33560"/>